<protein>
    <submittedName>
        <fullName evidence="1">Uncharacterized protein</fullName>
    </submittedName>
</protein>
<keyword evidence="2" id="KW-1185">Reference proteome</keyword>
<name>A0A9Q3IEE6_9BASI</name>
<evidence type="ECO:0000313" key="1">
    <source>
        <dbReference type="EMBL" id="MBW0540176.1"/>
    </source>
</evidence>
<comment type="caution">
    <text evidence="1">The sequence shown here is derived from an EMBL/GenBank/DDBJ whole genome shotgun (WGS) entry which is preliminary data.</text>
</comment>
<proteinExistence type="predicted"/>
<dbReference type="Proteomes" id="UP000765509">
    <property type="component" value="Unassembled WGS sequence"/>
</dbReference>
<organism evidence="1 2">
    <name type="scientific">Austropuccinia psidii MF-1</name>
    <dbReference type="NCBI Taxonomy" id="1389203"/>
    <lineage>
        <taxon>Eukaryota</taxon>
        <taxon>Fungi</taxon>
        <taxon>Dikarya</taxon>
        <taxon>Basidiomycota</taxon>
        <taxon>Pucciniomycotina</taxon>
        <taxon>Pucciniomycetes</taxon>
        <taxon>Pucciniales</taxon>
        <taxon>Sphaerophragmiaceae</taxon>
        <taxon>Austropuccinia</taxon>
    </lineage>
</organism>
<evidence type="ECO:0000313" key="2">
    <source>
        <dbReference type="Proteomes" id="UP000765509"/>
    </source>
</evidence>
<dbReference type="AlphaFoldDB" id="A0A9Q3IEE6"/>
<sequence length="124" mass="13744">MQILPDLNLKGFKTILWLCHSHGARAVNYQSLPIEDLPTSNQQGGFMEDPPNTAQYRKTPNIEFTKYRPVLNTGANTCIEYTNTTSQIQIPPSYSHGFSTLILQAGTFLHIPAPFHPPGGFSPS</sequence>
<dbReference type="EMBL" id="AVOT02044808">
    <property type="protein sequence ID" value="MBW0540176.1"/>
    <property type="molecule type" value="Genomic_DNA"/>
</dbReference>
<reference evidence="1" key="1">
    <citation type="submission" date="2021-03" db="EMBL/GenBank/DDBJ databases">
        <title>Draft genome sequence of rust myrtle Austropuccinia psidii MF-1, a brazilian biotype.</title>
        <authorList>
            <person name="Quecine M.C."/>
            <person name="Pachon D.M.R."/>
            <person name="Bonatelli M.L."/>
            <person name="Correr F.H."/>
            <person name="Franceschini L.M."/>
            <person name="Leite T.F."/>
            <person name="Margarido G.R.A."/>
            <person name="Almeida C.A."/>
            <person name="Ferrarezi J.A."/>
            <person name="Labate C.A."/>
        </authorList>
    </citation>
    <scope>NUCLEOTIDE SEQUENCE</scope>
    <source>
        <strain evidence="1">MF-1</strain>
    </source>
</reference>
<accession>A0A9Q3IEE6</accession>
<gene>
    <name evidence="1" type="ORF">O181_079891</name>
</gene>